<evidence type="ECO:0000313" key="2">
    <source>
        <dbReference type="EMBL" id="GHP14639.1"/>
    </source>
</evidence>
<dbReference type="PANTHER" id="PTHR43792">
    <property type="entry name" value="GNAT FAMILY, PUTATIVE (AFU_ORTHOLOGUE AFUA_3G00765)-RELATED-RELATED"/>
    <property type="match status" value="1"/>
</dbReference>
<evidence type="ECO:0000259" key="1">
    <source>
        <dbReference type="PROSITE" id="PS51186"/>
    </source>
</evidence>
<dbReference type="PROSITE" id="PS51186">
    <property type="entry name" value="GNAT"/>
    <property type="match status" value="1"/>
</dbReference>
<sequence>MSLATHRLTIKQLTMQDFDRYYQLISDPRVAEGAGFNLLSNRQMLMEVAKRQIEDPGSLGVYRQGKLIGAILLFPTVGATGGPDQKRLEMSYFLDPTVWRQGLMSEAVRGVVKELLNQHKVVIAEAFADNAASIALLKKVDFKRVGQTKDPIVGREKLIFTAM</sequence>
<dbReference type="InterPro" id="IPR000182">
    <property type="entry name" value="GNAT_dom"/>
</dbReference>
<dbReference type="InterPro" id="IPR051531">
    <property type="entry name" value="N-acetyltransferase"/>
</dbReference>
<dbReference type="Gene3D" id="3.40.630.30">
    <property type="match status" value="1"/>
</dbReference>
<dbReference type="Pfam" id="PF13302">
    <property type="entry name" value="Acetyltransf_3"/>
    <property type="match status" value="1"/>
</dbReference>
<organism evidence="2 3">
    <name type="scientific">Lentilactobacillus fungorum</name>
    <dbReference type="NCBI Taxonomy" id="2201250"/>
    <lineage>
        <taxon>Bacteria</taxon>
        <taxon>Bacillati</taxon>
        <taxon>Bacillota</taxon>
        <taxon>Bacilli</taxon>
        <taxon>Lactobacillales</taxon>
        <taxon>Lactobacillaceae</taxon>
        <taxon>Lentilactobacillus</taxon>
    </lineage>
</organism>
<dbReference type="SUPFAM" id="SSF55729">
    <property type="entry name" value="Acyl-CoA N-acyltransferases (Nat)"/>
    <property type="match status" value="1"/>
</dbReference>
<dbReference type="EMBL" id="BNJR01000016">
    <property type="protein sequence ID" value="GHP14639.1"/>
    <property type="molecule type" value="Genomic_DNA"/>
</dbReference>
<name>A0ABQ3W236_9LACO</name>
<dbReference type="Proteomes" id="UP000604765">
    <property type="component" value="Unassembled WGS sequence"/>
</dbReference>
<feature type="domain" description="N-acetyltransferase" evidence="1">
    <location>
        <begin position="8"/>
        <end position="163"/>
    </location>
</feature>
<proteinExistence type="predicted"/>
<protein>
    <recommendedName>
        <fullName evidence="1">N-acetyltransferase domain-containing protein</fullName>
    </recommendedName>
</protein>
<gene>
    <name evidence="2" type="ORF">YK48G_20640</name>
</gene>
<reference evidence="2 3" key="1">
    <citation type="journal article" date="2021" name="Int. J. Syst. Evol. Microbiol.">
        <title>Lentilactobacillus fungorum sp. nov., isolated from spent mushroom substrates.</title>
        <authorList>
            <person name="Tohno M."/>
            <person name="Tanizawa Y."/>
            <person name="Kojima Y."/>
            <person name="Sakamoto M."/>
            <person name="Ohkuma M."/>
            <person name="Kobayashi H."/>
        </authorList>
    </citation>
    <scope>NUCLEOTIDE SEQUENCE [LARGE SCALE GENOMIC DNA]</scope>
    <source>
        <strain evidence="2 3">YK48G</strain>
    </source>
</reference>
<accession>A0ABQ3W236</accession>
<comment type="caution">
    <text evidence="2">The sequence shown here is derived from an EMBL/GenBank/DDBJ whole genome shotgun (WGS) entry which is preliminary data.</text>
</comment>
<evidence type="ECO:0000313" key="3">
    <source>
        <dbReference type="Proteomes" id="UP000604765"/>
    </source>
</evidence>
<dbReference type="InterPro" id="IPR016181">
    <property type="entry name" value="Acyl_CoA_acyltransferase"/>
</dbReference>
<keyword evidence="3" id="KW-1185">Reference proteome</keyword>
<dbReference type="RefSeq" id="WP_203630618.1">
    <property type="nucleotide sequence ID" value="NZ_BNJR01000016.1"/>
</dbReference>